<accession>A0A833SR32</accession>
<dbReference type="AlphaFoldDB" id="A0A833SR32"/>
<evidence type="ECO:0000313" key="3">
    <source>
        <dbReference type="EMBL" id="KAF4128355.1"/>
    </source>
</evidence>
<feature type="region of interest" description="Disordered" evidence="1">
    <location>
        <begin position="51"/>
        <end position="71"/>
    </location>
</feature>
<protein>
    <submittedName>
        <fullName evidence="2">Putative N-acetyltransferase domain-containing protein</fullName>
    </submittedName>
</protein>
<proteinExistence type="predicted"/>
<gene>
    <name evidence="2" type="ORF">GN244_ATG11015</name>
    <name evidence="3" type="ORF">GN958_ATG22433</name>
</gene>
<dbReference type="Proteomes" id="UP000602510">
    <property type="component" value="Unassembled WGS sequence"/>
</dbReference>
<evidence type="ECO:0000313" key="2">
    <source>
        <dbReference type="EMBL" id="KAF4036924.1"/>
    </source>
</evidence>
<comment type="caution">
    <text evidence="2">The sequence shown here is derived from an EMBL/GenBank/DDBJ whole genome shotgun (WGS) entry which is preliminary data.</text>
</comment>
<keyword evidence="2" id="KW-0808">Transferase</keyword>
<dbReference type="Proteomes" id="UP000704712">
    <property type="component" value="Unassembled WGS sequence"/>
</dbReference>
<reference evidence="2" key="1">
    <citation type="submission" date="2020-04" db="EMBL/GenBank/DDBJ databases">
        <title>Hybrid Assembly of Korean Phytophthora infestans isolates.</title>
        <authorList>
            <person name="Prokchorchik M."/>
            <person name="Lee Y."/>
            <person name="Seo J."/>
            <person name="Cho J.-H."/>
            <person name="Park Y.-E."/>
            <person name="Jang D.-C."/>
            <person name="Im J.-S."/>
            <person name="Choi J.-G."/>
            <person name="Park H.-J."/>
            <person name="Lee G.-B."/>
            <person name="Lee Y.-G."/>
            <person name="Hong S.-Y."/>
            <person name="Cho K."/>
            <person name="Sohn K.H."/>
        </authorList>
    </citation>
    <scope>NUCLEOTIDE SEQUENCE</scope>
    <source>
        <strain evidence="2">KR_1_A1</strain>
        <strain evidence="3">KR_2_A2</strain>
    </source>
</reference>
<organism evidence="2 4">
    <name type="scientific">Phytophthora infestans</name>
    <name type="common">Potato late blight agent</name>
    <name type="synonym">Botrytis infestans</name>
    <dbReference type="NCBI Taxonomy" id="4787"/>
    <lineage>
        <taxon>Eukaryota</taxon>
        <taxon>Sar</taxon>
        <taxon>Stramenopiles</taxon>
        <taxon>Oomycota</taxon>
        <taxon>Peronosporomycetes</taxon>
        <taxon>Peronosporales</taxon>
        <taxon>Peronosporaceae</taxon>
        <taxon>Phytophthora</taxon>
    </lineage>
</organism>
<evidence type="ECO:0000313" key="4">
    <source>
        <dbReference type="Proteomes" id="UP000602510"/>
    </source>
</evidence>
<name>A0A833SR32_PHYIN</name>
<dbReference type="EMBL" id="JAACNO010003127">
    <property type="protein sequence ID" value="KAF4128355.1"/>
    <property type="molecule type" value="Genomic_DNA"/>
</dbReference>
<sequence>MRTVHEIEQPFGCAMEDWTPPRVPPHVIPVGRYCQLEPLNVARHARDFWDAQSDNPKGASWTNMINGSFED</sequence>
<dbReference type="GO" id="GO:0016740">
    <property type="term" value="F:transferase activity"/>
    <property type="evidence" value="ECO:0007669"/>
    <property type="project" value="UniProtKB-KW"/>
</dbReference>
<keyword evidence="4" id="KW-1185">Reference proteome</keyword>
<evidence type="ECO:0000256" key="1">
    <source>
        <dbReference type="SAM" id="MobiDB-lite"/>
    </source>
</evidence>
<feature type="compositionally biased region" description="Polar residues" evidence="1">
    <location>
        <begin position="52"/>
        <end position="71"/>
    </location>
</feature>
<dbReference type="EMBL" id="WSZM01000257">
    <property type="protein sequence ID" value="KAF4036924.1"/>
    <property type="molecule type" value="Genomic_DNA"/>
</dbReference>